<protein>
    <submittedName>
        <fullName evidence="2">Uncharacterized protein</fullName>
    </submittedName>
</protein>
<organism evidence="2 3">
    <name type="scientific">Wickerhamomyces anomalus (strain ATCC 58044 / CBS 1984 / NCYC 433 / NRRL Y-366-8)</name>
    <name type="common">Yeast</name>
    <name type="synonym">Hansenula anomala</name>
    <dbReference type="NCBI Taxonomy" id="683960"/>
    <lineage>
        <taxon>Eukaryota</taxon>
        <taxon>Fungi</taxon>
        <taxon>Dikarya</taxon>
        <taxon>Ascomycota</taxon>
        <taxon>Saccharomycotina</taxon>
        <taxon>Saccharomycetes</taxon>
        <taxon>Phaffomycetales</taxon>
        <taxon>Wickerhamomycetaceae</taxon>
        <taxon>Wickerhamomyces</taxon>
    </lineage>
</organism>
<sequence length="456" mass="51720">MSANSIIQFYLNTANTTANSSQHDLSKVKPSQLPASPEMATTPASLLKTNNNNIIFKKIEQLPTPAAESNLSVSPGEQQAKTGSGVPSFFSIPLRFFASKKSTPKLSDDELDKEIDDFKKASPIDVIKDSPTDIFSDQINTGDEVNQTDSVERTNSNMLKSENDGTARQSDLLSGDYDPIYDTYITYINHTTPEGDLILGEEPKQDVDDANPIPNNETLQPVANPHNEIKPIYQPEYDAYENIQLEFGISTLKRIKTRTKEILRQVSRHYSNVRDKLYEDHTPADNNETPSPPQIEPSTFRSELKRRLSSVSIRRSSLSIRRHNSGPKWKWPRRNSESNQLNTIPSSDNSPLKTVYNTFSHKGEHSKNQTLSELFQSADFESRLNEGSVSGRKSYQEDENVEDEYHISYRENNELKPTCSNNGLNTFQERLVHFKEQTLQRSKSFQTLAKYFTQEL</sequence>
<gene>
    <name evidence="2" type="ORF">WICANDRAFT_77530</name>
</gene>
<feature type="region of interest" description="Disordered" evidence="1">
    <location>
        <begin position="324"/>
        <end position="349"/>
    </location>
</feature>
<dbReference type="RefSeq" id="XP_019040065.1">
    <property type="nucleotide sequence ID" value="XM_019184567.1"/>
</dbReference>
<proteinExistence type="predicted"/>
<feature type="compositionally biased region" description="Polar residues" evidence="1">
    <location>
        <begin position="337"/>
        <end position="349"/>
    </location>
</feature>
<evidence type="ECO:0000313" key="2">
    <source>
        <dbReference type="EMBL" id="ODQ60858.1"/>
    </source>
</evidence>
<dbReference type="EMBL" id="KV454209">
    <property type="protein sequence ID" value="ODQ60858.1"/>
    <property type="molecule type" value="Genomic_DNA"/>
</dbReference>
<feature type="region of interest" description="Disordered" evidence="1">
    <location>
        <begin position="20"/>
        <end position="40"/>
    </location>
</feature>
<evidence type="ECO:0000256" key="1">
    <source>
        <dbReference type="SAM" id="MobiDB-lite"/>
    </source>
</evidence>
<name>A0A1E3P678_WICAA</name>
<evidence type="ECO:0000313" key="3">
    <source>
        <dbReference type="Proteomes" id="UP000094112"/>
    </source>
</evidence>
<reference evidence="2 3" key="1">
    <citation type="journal article" date="2016" name="Proc. Natl. Acad. Sci. U.S.A.">
        <title>Comparative genomics of biotechnologically important yeasts.</title>
        <authorList>
            <person name="Riley R."/>
            <person name="Haridas S."/>
            <person name="Wolfe K.H."/>
            <person name="Lopes M.R."/>
            <person name="Hittinger C.T."/>
            <person name="Goeker M."/>
            <person name="Salamov A.A."/>
            <person name="Wisecaver J.H."/>
            <person name="Long T.M."/>
            <person name="Calvey C.H."/>
            <person name="Aerts A.L."/>
            <person name="Barry K.W."/>
            <person name="Choi C."/>
            <person name="Clum A."/>
            <person name="Coughlan A.Y."/>
            <person name="Deshpande S."/>
            <person name="Douglass A.P."/>
            <person name="Hanson S.J."/>
            <person name="Klenk H.-P."/>
            <person name="LaButti K.M."/>
            <person name="Lapidus A."/>
            <person name="Lindquist E.A."/>
            <person name="Lipzen A.M."/>
            <person name="Meier-Kolthoff J.P."/>
            <person name="Ohm R.A."/>
            <person name="Otillar R.P."/>
            <person name="Pangilinan J.L."/>
            <person name="Peng Y."/>
            <person name="Rokas A."/>
            <person name="Rosa C.A."/>
            <person name="Scheuner C."/>
            <person name="Sibirny A.A."/>
            <person name="Slot J.C."/>
            <person name="Stielow J.B."/>
            <person name="Sun H."/>
            <person name="Kurtzman C.P."/>
            <person name="Blackwell M."/>
            <person name="Grigoriev I.V."/>
            <person name="Jeffries T.W."/>
        </authorList>
    </citation>
    <scope>NUCLEOTIDE SEQUENCE [LARGE SCALE GENOMIC DNA]</scope>
    <source>
        <strain evidence="3">ATCC 58044 / CBS 1984 / NCYC 433 / NRRL Y-366-8</strain>
    </source>
</reference>
<dbReference type="GeneID" id="30201813"/>
<dbReference type="Proteomes" id="UP000094112">
    <property type="component" value="Unassembled WGS sequence"/>
</dbReference>
<feature type="compositionally biased region" description="Basic residues" evidence="1">
    <location>
        <begin position="324"/>
        <end position="333"/>
    </location>
</feature>
<dbReference type="AlphaFoldDB" id="A0A1E3P678"/>
<keyword evidence="3" id="KW-1185">Reference proteome</keyword>
<accession>A0A1E3P678</accession>